<dbReference type="SUPFAM" id="SSF48619">
    <property type="entry name" value="Phospholipase A2, PLA2"/>
    <property type="match status" value="1"/>
</dbReference>
<dbReference type="Gene3D" id="1.20.90.10">
    <property type="entry name" value="Phospholipase A2 domain"/>
    <property type="match status" value="1"/>
</dbReference>
<evidence type="ECO:0000256" key="8">
    <source>
        <dbReference type="ARBA" id="ARBA00022963"/>
    </source>
</evidence>
<evidence type="ECO:0000256" key="4">
    <source>
        <dbReference type="ARBA" id="ARBA00009659"/>
    </source>
</evidence>
<evidence type="ECO:0000313" key="15">
    <source>
        <dbReference type="Proteomes" id="UP000192247"/>
    </source>
</evidence>
<keyword evidence="10" id="KW-0865">Zymogen</keyword>
<name>A0A1V9XYA5_9ACAR</name>
<dbReference type="GO" id="GO:0016042">
    <property type="term" value="P:lipid catabolic process"/>
    <property type="evidence" value="ECO:0007669"/>
    <property type="project" value="UniProtKB-KW"/>
</dbReference>
<dbReference type="GO" id="GO:0004623">
    <property type="term" value="F:phospholipase A2 activity"/>
    <property type="evidence" value="ECO:0007669"/>
    <property type="project" value="UniProtKB-EC"/>
</dbReference>
<dbReference type="EMBL" id="MNPL01002350">
    <property type="protein sequence ID" value="OQR78348.1"/>
    <property type="molecule type" value="Genomic_DNA"/>
</dbReference>
<comment type="similarity">
    <text evidence="4">Belongs to the phospholipase A2 family. Group III subfamily.</text>
</comment>
<dbReference type="InterPro" id="IPR033113">
    <property type="entry name" value="PLA2_histidine"/>
</dbReference>
<evidence type="ECO:0000256" key="3">
    <source>
        <dbReference type="ARBA" id="ARBA00004613"/>
    </source>
</evidence>
<feature type="region of interest" description="Disordered" evidence="11">
    <location>
        <begin position="275"/>
        <end position="296"/>
    </location>
</feature>
<comment type="cofactor">
    <cofactor evidence="2">
        <name>Ca(2+)</name>
        <dbReference type="ChEBI" id="CHEBI:29108"/>
    </cofactor>
</comment>
<reference evidence="14 15" key="1">
    <citation type="journal article" date="2017" name="Gigascience">
        <title>Draft genome of the honey bee ectoparasitic mite, Tropilaelaps mercedesae, is shaped by the parasitic life history.</title>
        <authorList>
            <person name="Dong X."/>
            <person name="Armstrong S.D."/>
            <person name="Xia D."/>
            <person name="Makepeace B.L."/>
            <person name="Darby A.C."/>
            <person name="Kadowaki T."/>
        </authorList>
    </citation>
    <scope>NUCLEOTIDE SEQUENCE [LARGE SCALE GENOMIC DNA]</scope>
    <source>
        <strain evidence="14">Wuxi-XJTLU</strain>
    </source>
</reference>
<keyword evidence="9" id="KW-0443">Lipid metabolism</keyword>
<keyword evidence="12" id="KW-0732">Signal</keyword>
<comment type="caution">
    <text evidence="14">The sequence shown here is derived from an EMBL/GenBank/DDBJ whole genome shotgun (WGS) entry which is preliminary data.</text>
</comment>
<proteinExistence type="inferred from homology"/>
<keyword evidence="7" id="KW-0106">Calcium</keyword>
<feature type="chain" id="PRO_5013184381" description="Phospholipase A2-like central domain-containing protein" evidence="12">
    <location>
        <begin position="25"/>
        <end position="296"/>
    </location>
</feature>
<accession>A0A1V9XYA5</accession>
<dbReference type="OrthoDB" id="6501032at2759"/>
<feature type="signal peptide" evidence="12">
    <location>
        <begin position="1"/>
        <end position="24"/>
    </location>
</feature>
<evidence type="ECO:0000256" key="12">
    <source>
        <dbReference type="SAM" id="SignalP"/>
    </source>
</evidence>
<sequence length="296" mass="33612">MHLSNGAILCFMVIALVWRHSVESASVRRPRAYRRPATQRSPKKTIRKTVAYTYGLTIAEISRDPLDGALQFCNLTELKKGDECEKELDRINRPVRHLCAKKMMNLIVECIGLQNEEEISDGRNVGDDTGFFSGLKNRIYPGTKWCGPGHIAKNYFDLGSSVKLDKCCRAHDYCPIKIKALSWGYGETNWSLYTKSHCDCDTDFFNCLVAADSQAADTVGSLYFNAMKVQCLREDPGVKICPQPKSSSDRCPSAYLQNDVQLRSFEPEYVFREKNRTRSLEESAEEQQTSKSLFSW</sequence>
<keyword evidence="5" id="KW-0964">Secreted</keyword>
<dbReference type="GO" id="GO:0050482">
    <property type="term" value="P:arachidonate secretion"/>
    <property type="evidence" value="ECO:0007669"/>
    <property type="project" value="InterPro"/>
</dbReference>
<organism evidence="14 15">
    <name type="scientific">Tropilaelaps mercedesae</name>
    <dbReference type="NCBI Taxonomy" id="418985"/>
    <lineage>
        <taxon>Eukaryota</taxon>
        <taxon>Metazoa</taxon>
        <taxon>Ecdysozoa</taxon>
        <taxon>Arthropoda</taxon>
        <taxon>Chelicerata</taxon>
        <taxon>Arachnida</taxon>
        <taxon>Acari</taxon>
        <taxon>Parasitiformes</taxon>
        <taxon>Mesostigmata</taxon>
        <taxon>Gamasina</taxon>
        <taxon>Dermanyssoidea</taxon>
        <taxon>Laelapidae</taxon>
        <taxon>Tropilaelaps</taxon>
    </lineage>
</organism>
<dbReference type="PROSITE" id="PS00118">
    <property type="entry name" value="PA2_HIS"/>
    <property type="match status" value="1"/>
</dbReference>
<dbReference type="PANTHER" id="PTHR12253">
    <property type="entry name" value="RH14732P"/>
    <property type="match status" value="1"/>
</dbReference>
<keyword evidence="6" id="KW-0378">Hydrolase</keyword>
<dbReference type="InterPro" id="IPR016090">
    <property type="entry name" value="PLA2-like_dom"/>
</dbReference>
<dbReference type="InParanoid" id="A0A1V9XYA5"/>
<dbReference type="Proteomes" id="UP000192247">
    <property type="component" value="Unassembled WGS sequence"/>
</dbReference>
<dbReference type="GO" id="GO:0006644">
    <property type="term" value="P:phospholipid metabolic process"/>
    <property type="evidence" value="ECO:0007669"/>
    <property type="project" value="InterPro"/>
</dbReference>
<comment type="subcellular location">
    <subcellularLocation>
        <location evidence="3">Secreted</location>
    </subcellularLocation>
</comment>
<dbReference type="STRING" id="418985.A0A1V9XYA5"/>
<evidence type="ECO:0000256" key="10">
    <source>
        <dbReference type="ARBA" id="ARBA00023145"/>
    </source>
</evidence>
<evidence type="ECO:0000313" key="14">
    <source>
        <dbReference type="EMBL" id="OQR78348.1"/>
    </source>
</evidence>
<evidence type="ECO:0000256" key="5">
    <source>
        <dbReference type="ARBA" id="ARBA00022525"/>
    </source>
</evidence>
<keyword evidence="15" id="KW-1185">Reference proteome</keyword>
<keyword evidence="8" id="KW-0442">Lipid degradation</keyword>
<evidence type="ECO:0000256" key="6">
    <source>
        <dbReference type="ARBA" id="ARBA00022801"/>
    </source>
</evidence>
<dbReference type="InterPro" id="IPR036444">
    <property type="entry name" value="PLipase_A2_dom_sf"/>
</dbReference>
<evidence type="ECO:0000256" key="11">
    <source>
        <dbReference type="SAM" id="MobiDB-lite"/>
    </source>
</evidence>
<evidence type="ECO:0000256" key="7">
    <source>
        <dbReference type="ARBA" id="ARBA00022837"/>
    </source>
</evidence>
<dbReference type="GO" id="GO:0005576">
    <property type="term" value="C:extracellular region"/>
    <property type="evidence" value="ECO:0007669"/>
    <property type="project" value="UniProtKB-SubCell"/>
</dbReference>
<dbReference type="Pfam" id="PF05826">
    <property type="entry name" value="Phospholip_A2_2"/>
    <property type="match status" value="1"/>
</dbReference>
<evidence type="ECO:0000256" key="9">
    <source>
        <dbReference type="ARBA" id="ARBA00023098"/>
    </source>
</evidence>
<evidence type="ECO:0000256" key="1">
    <source>
        <dbReference type="ARBA" id="ARBA00001604"/>
    </source>
</evidence>
<comment type="catalytic activity">
    <reaction evidence="1">
        <text>a 1,2-diacyl-sn-glycero-3-phosphocholine + H2O = a 1-acyl-sn-glycero-3-phosphocholine + a fatty acid + H(+)</text>
        <dbReference type="Rhea" id="RHEA:15801"/>
        <dbReference type="ChEBI" id="CHEBI:15377"/>
        <dbReference type="ChEBI" id="CHEBI:15378"/>
        <dbReference type="ChEBI" id="CHEBI:28868"/>
        <dbReference type="ChEBI" id="CHEBI:57643"/>
        <dbReference type="ChEBI" id="CHEBI:58168"/>
        <dbReference type="EC" id="3.1.1.4"/>
    </reaction>
</comment>
<gene>
    <name evidence="14" type="ORF">BIW11_06466</name>
</gene>
<feature type="domain" description="Phospholipase A2-like central" evidence="13">
    <location>
        <begin position="139"/>
        <end position="234"/>
    </location>
</feature>
<feature type="compositionally biased region" description="Polar residues" evidence="11">
    <location>
        <begin position="286"/>
        <end position="296"/>
    </location>
</feature>
<evidence type="ECO:0000256" key="2">
    <source>
        <dbReference type="ARBA" id="ARBA00001913"/>
    </source>
</evidence>
<protein>
    <recommendedName>
        <fullName evidence="13">Phospholipase A2-like central domain-containing protein</fullName>
    </recommendedName>
</protein>
<dbReference type="CDD" id="cd04704">
    <property type="entry name" value="PLA2_bee_venom_like"/>
    <property type="match status" value="1"/>
</dbReference>
<evidence type="ECO:0000259" key="13">
    <source>
        <dbReference type="Pfam" id="PF05826"/>
    </source>
</evidence>
<dbReference type="AlphaFoldDB" id="A0A1V9XYA5"/>